<dbReference type="InterPro" id="IPR042100">
    <property type="entry name" value="Bug_dom1"/>
</dbReference>
<dbReference type="PANTHER" id="PTHR42928:SF5">
    <property type="entry name" value="BLR1237 PROTEIN"/>
    <property type="match status" value="1"/>
</dbReference>
<dbReference type="InterPro" id="IPR005064">
    <property type="entry name" value="BUG"/>
</dbReference>
<organism evidence="3 4">
    <name type="scientific">Cupriavidus malaysiensis</name>
    <dbReference type="NCBI Taxonomy" id="367825"/>
    <lineage>
        <taxon>Bacteria</taxon>
        <taxon>Pseudomonadati</taxon>
        <taxon>Pseudomonadota</taxon>
        <taxon>Betaproteobacteria</taxon>
        <taxon>Burkholderiales</taxon>
        <taxon>Burkholderiaceae</taxon>
        <taxon>Cupriavidus</taxon>
    </lineage>
</organism>
<dbReference type="PANTHER" id="PTHR42928">
    <property type="entry name" value="TRICARBOXYLATE-BINDING PROTEIN"/>
    <property type="match status" value="1"/>
</dbReference>
<dbReference type="SUPFAM" id="SSF53850">
    <property type="entry name" value="Periplasmic binding protein-like II"/>
    <property type="match status" value="1"/>
</dbReference>
<accession>A0ABM6F7X5</accession>
<reference evidence="3 4" key="1">
    <citation type="submission" date="2016-10" db="EMBL/GenBank/DDBJ databases">
        <title>Complete genome sequences of three Cupriavidus strains isolated from various Malaysian environments.</title>
        <authorList>
            <person name="Abdullah A.A.-A."/>
            <person name="Shafie N.A.H."/>
            <person name="Lau N.S."/>
        </authorList>
    </citation>
    <scope>NUCLEOTIDE SEQUENCE [LARGE SCALE GENOMIC DNA]</scope>
    <source>
        <strain evidence="3 4">USMAA1020</strain>
    </source>
</reference>
<evidence type="ECO:0000313" key="3">
    <source>
        <dbReference type="EMBL" id="AOZ07723.1"/>
    </source>
</evidence>
<proteinExistence type="inferred from homology"/>
<feature type="signal peptide" evidence="2">
    <location>
        <begin position="1"/>
        <end position="35"/>
    </location>
</feature>
<dbReference type="PIRSF" id="PIRSF017082">
    <property type="entry name" value="YflP"/>
    <property type="match status" value="1"/>
</dbReference>
<dbReference type="Gene3D" id="3.40.190.10">
    <property type="entry name" value="Periplasmic binding protein-like II"/>
    <property type="match status" value="1"/>
</dbReference>
<sequence length="336" mass="34716">MTKMTTAVPRPRLRALAVLCTLGALCAAVPLGARADAAYPTRPIKLLIPFAAGGATDVLGRLLAVGLGEKLGQTVVVENKPGASTVVGATVLAKSPPDGYTLLLAASTTLTLNPAIRQNLAYDPVKSFTPLGLVADMALVLVANPAVPVNSLKDLVAQARAEPDKFSYGSFGTGSSVHFGGEMLKSAAGIRMVHVPFNGSAPSLTALAGGQVPVAVDTIVATQPLIQSGKIKPLAVLSSQRLPSLPQVPTVAESGYPGFEMGTWFALLAPAGLPQPVQQKLEKALADVATAPQTRQRMVELGLSPAYGDGAAVRQRVERELPQMRAVAARAAIRVD</sequence>
<evidence type="ECO:0000313" key="4">
    <source>
        <dbReference type="Proteomes" id="UP000177515"/>
    </source>
</evidence>
<keyword evidence="2" id="KW-0732">Signal</keyword>
<comment type="similarity">
    <text evidence="1">Belongs to the UPF0065 (bug) family.</text>
</comment>
<evidence type="ECO:0000256" key="1">
    <source>
        <dbReference type="ARBA" id="ARBA00006987"/>
    </source>
</evidence>
<dbReference type="Gene3D" id="3.40.190.150">
    <property type="entry name" value="Bordetella uptake gene, domain 1"/>
    <property type="match status" value="1"/>
</dbReference>
<keyword evidence="4" id="KW-1185">Reference proteome</keyword>
<name>A0ABM6F7X5_9BURK</name>
<gene>
    <name evidence="3" type="ORF">BKK80_19230</name>
</gene>
<evidence type="ECO:0000256" key="2">
    <source>
        <dbReference type="SAM" id="SignalP"/>
    </source>
</evidence>
<dbReference type="Proteomes" id="UP000177515">
    <property type="component" value="Chromosome 1"/>
</dbReference>
<dbReference type="EMBL" id="CP017754">
    <property type="protein sequence ID" value="AOZ07723.1"/>
    <property type="molecule type" value="Genomic_DNA"/>
</dbReference>
<dbReference type="CDD" id="cd07012">
    <property type="entry name" value="PBP2_Bug_TTT"/>
    <property type="match status" value="1"/>
</dbReference>
<feature type="chain" id="PRO_5045310415" evidence="2">
    <location>
        <begin position="36"/>
        <end position="336"/>
    </location>
</feature>
<dbReference type="Pfam" id="PF03401">
    <property type="entry name" value="TctC"/>
    <property type="match status" value="1"/>
</dbReference>
<protein>
    <submittedName>
        <fullName evidence="3">ABC transporter substrate-binding protein</fullName>
    </submittedName>
</protein>